<dbReference type="AlphaFoldDB" id="A0AA38HW12"/>
<dbReference type="Proteomes" id="UP001168821">
    <property type="component" value="Unassembled WGS sequence"/>
</dbReference>
<proteinExistence type="predicted"/>
<keyword evidence="2" id="KW-1185">Reference proteome</keyword>
<organism evidence="1 2">
    <name type="scientific">Zophobas morio</name>
    <dbReference type="NCBI Taxonomy" id="2755281"/>
    <lineage>
        <taxon>Eukaryota</taxon>
        <taxon>Metazoa</taxon>
        <taxon>Ecdysozoa</taxon>
        <taxon>Arthropoda</taxon>
        <taxon>Hexapoda</taxon>
        <taxon>Insecta</taxon>
        <taxon>Pterygota</taxon>
        <taxon>Neoptera</taxon>
        <taxon>Endopterygota</taxon>
        <taxon>Coleoptera</taxon>
        <taxon>Polyphaga</taxon>
        <taxon>Cucujiformia</taxon>
        <taxon>Tenebrionidae</taxon>
        <taxon>Zophobas</taxon>
    </lineage>
</organism>
<name>A0AA38HW12_9CUCU</name>
<protein>
    <submittedName>
        <fullName evidence="1">Uncharacterized protein</fullName>
    </submittedName>
</protein>
<reference evidence="1" key="1">
    <citation type="journal article" date="2023" name="G3 (Bethesda)">
        <title>Whole genome assemblies of Zophobas morio and Tenebrio molitor.</title>
        <authorList>
            <person name="Kaur S."/>
            <person name="Stinson S.A."/>
            <person name="diCenzo G.C."/>
        </authorList>
    </citation>
    <scope>NUCLEOTIDE SEQUENCE</scope>
    <source>
        <strain evidence="1">QUZm001</strain>
    </source>
</reference>
<dbReference type="EMBL" id="JALNTZ010000008">
    <property type="protein sequence ID" value="KAJ3643946.1"/>
    <property type="molecule type" value="Genomic_DNA"/>
</dbReference>
<sequence>MRRTEEIGRRCFTSLVASAAGIVIRTVCENFSLAKSYKICVLIQQTNLVDVRQAPAGFVKLGNVCKSFSIQTTFGTMTIRIHNRTKFYKYMGKINLYYSKFTIGESYALLIANGGPPYSESPAYDKAEHPPAAIYKDGAGKIHK</sequence>
<evidence type="ECO:0000313" key="1">
    <source>
        <dbReference type="EMBL" id="KAJ3643946.1"/>
    </source>
</evidence>
<gene>
    <name evidence="1" type="ORF">Zmor_026626</name>
</gene>
<accession>A0AA38HW12</accession>
<evidence type="ECO:0000313" key="2">
    <source>
        <dbReference type="Proteomes" id="UP001168821"/>
    </source>
</evidence>
<comment type="caution">
    <text evidence="1">The sequence shown here is derived from an EMBL/GenBank/DDBJ whole genome shotgun (WGS) entry which is preliminary data.</text>
</comment>